<dbReference type="InterPro" id="IPR036188">
    <property type="entry name" value="FAD/NAD-bd_sf"/>
</dbReference>
<evidence type="ECO:0000259" key="8">
    <source>
        <dbReference type="Pfam" id="PF01494"/>
    </source>
</evidence>
<keyword evidence="5" id="KW-0274">FAD</keyword>
<protein>
    <submittedName>
        <fullName evidence="9">Ubiquinone biosynthesis hydroxylase, UbiH/UbiF/VisC/CoxQ family</fullName>
    </submittedName>
</protein>
<dbReference type="InterPro" id="IPR051205">
    <property type="entry name" value="UbiH/COQ6_monooxygenase"/>
</dbReference>
<keyword evidence="6" id="KW-0560">Oxidoreductase</keyword>
<dbReference type="EMBL" id="CP110820">
    <property type="protein sequence ID" value="WPX96860.1"/>
    <property type="molecule type" value="Genomic_DNA"/>
</dbReference>
<evidence type="ECO:0000256" key="4">
    <source>
        <dbReference type="ARBA" id="ARBA00022630"/>
    </source>
</evidence>
<dbReference type="Gene3D" id="3.50.50.60">
    <property type="entry name" value="FAD/NAD(P)-binding domain"/>
    <property type="match status" value="2"/>
</dbReference>
<evidence type="ECO:0000256" key="2">
    <source>
        <dbReference type="ARBA" id="ARBA00004749"/>
    </source>
</evidence>
<dbReference type="PROSITE" id="PS51257">
    <property type="entry name" value="PROKAR_LIPOPROTEIN"/>
    <property type="match status" value="1"/>
</dbReference>
<reference evidence="9 10" key="1">
    <citation type="submission" date="2022-11" db="EMBL/GenBank/DDBJ databases">
        <title>Host association and intracellularity evolved multiple times independently in the Rickettsiales.</title>
        <authorList>
            <person name="Castelli M."/>
            <person name="Nardi T."/>
            <person name="Gammuto L."/>
            <person name="Bellinzona G."/>
            <person name="Sabaneyeva E."/>
            <person name="Potekhin A."/>
            <person name="Serra V."/>
            <person name="Petroni G."/>
            <person name="Sassera D."/>
        </authorList>
    </citation>
    <scope>NUCLEOTIDE SEQUENCE [LARGE SCALE GENOMIC DNA]</scope>
    <source>
        <strain evidence="9 10">NDG2</strain>
    </source>
</reference>
<keyword evidence="10" id="KW-1185">Reference proteome</keyword>
<comment type="cofactor">
    <cofactor evidence="1">
        <name>FAD</name>
        <dbReference type="ChEBI" id="CHEBI:57692"/>
    </cofactor>
</comment>
<dbReference type="NCBIfam" id="TIGR01988">
    <property type="entry name" value="Ubi-OHases"/>
    <property type="match status" value="1"/>
</dbReference>
<dbReference type="PANTHER" id="PTHR43876">
    <property type="entry name" value="UBIQUINONE BIOSYNTHESIS MONOOXYGENASE COQ6, MITOCHONDRIAL"/>
    <property type="match status" value="1"/>
</dbReference>
<dbReference type="PRINTS" id="PR00420">
    <property type="entry name" value="RNGMNOXGNASE"/>
</dbReference>
<evidence type="ECO:0000256" key="5">
    <source>
        <dbReference type="ARBA" id="ARBA00022827"/>
    </source>
</evidence>
<name>A0ABZ0US24_9RICK</name>
<dbReference type="SUPFAM" id="SSF51905">
    <property type="entry name" value="FAD/NAD(P)-binding domain"/>
    <property type="match status" value="1"/>
</dbReference>
<gene>
    <name evidence="9" type="ORF">Bandiella_00993</name>
</gene>
<feature type="domain" description="FAD-binding" evidence="8">
    <location>
        <begin position="75"/>
        <end position="340"/>
    </location>
</feature>
<evidence type="ECO:0000313" key="9">
    <source>
        <dbReference type="EMBL" id="WPX96860.1"/>
    </source>
</evidence>
<organism evidence="9 10">
    <name type="scientific">Candidatus Bandiella euplotis</name>
    <dbReference type="NCBI Taxonomy" id="1664265"/>
    <lineage>
        <taxon>Bacteria</taxon>
        <taxon>Pseudomonadati</taxon>
        <taxon>Pseudomonadota</taxon>
        <taxon>Alphaproteobacteria</taxon>
        <taxon>Rickettsiales</taxon>
        <taxon>Candidatus Midichloriaceae</taxon>
        <taxon>Candidatus Bandiella</taxon>
    </lineage>
</organism>
<evidence type="ECO:0000313" key="10">
    <source>
        <dbReference type="Proteomes" id="UP001327219"/>
    </source>
</evidence>
<keyword evidence="7" id="KW-0503">Monooxygenase</keyword>
<evidence type="ECO:0000256" key="7">
    <source>
        <dbReference type="ARBA" id="ARBA00023033"/>
    </source>
</evidence>
<comment type="pathway">
    <text evidence="2">Cofactor biosynthesis; ubiquinone biosynthesis.</text>
</comment>
<evidence type="ECO:0000256" key="1">
    <source>
        <dbReference type="ARBA" id="ARBA00001974"/>
    </source>
</evidence>
<dbReference type="Pfam" id="PF01494">
    <property type="entry name" value="FAD_binding_3"/>
    <property type="match status" value="1"/>
</dbReference>
<dbReference type="InterPro" id="IPR018168">
    <property type="entry name" value="Ubi_Hdrlase_CS"/>
</dbReference>
<accession>A0ABZ0US24</accession>
<dbReference type="PROSITE" id="PS01304">
    <property type="entry name" value="UBIH"/>
    <property type="match status" value="1"/>
</dbReference>
<evidence type="ECO:0000256" key="6">
    <source>
        <dbReference type="ARBA" id="ARBA00023002"/>
    </source>
</evidence>
<dbReference type="PANTHER" id="PTHR43876:SF7">
    <property type="entry name" value="UBIQUINONE BIOSYNTHESIS MONOOXYGENASE COQ6, MITOCHONDRIAL"/>
    <property type="match status" value="1"/>
</dbReference>
<dbReference type="InterPro" id="IPR010971">
    <property type="entry name" value="UbiH/COQ6"/>
</dbReference>
<keyword evidence="9" id="KW-0830">Ubiquinone</keyword>
<dbReference type="InterPro" id="IPR002938">
    <property type="entry name" value="FAD-bd"/>
</dbReference>
<comment type="similarity">
    <text evidence="3">Belongs to the UbiH/COQ6 family.</text>
</comment>
<sequence>MKYDLIISGAGCIGLTFACLMAKSGLSVAVLNNTDIYARNVLGIGKKRGHDNKRFGVYNPPEILGQLPSRLFAIAAASLDIFEKAGILEVLKEHAQPINKILIGDHNNHEQLIFDPKEIGRDDFGCMLDERIIAKALIAEVQRHQNITLYKNVEINSIIYSPHHNQLHLSDGTTLLCDLLLVSEGKHSKTRKILGIETKNINYNQDVIICDIEHEVDHRGVAVERLLTTGPFAVLPRVGGHKSGIIITGSGGTGRLLASKSGRDIEYIVKERLGDCLGDIKLASSIAYFTLHLIYAKKYTESRAALCGDAMHSIHPIAGQGLNLGLRDIQLLAQLINENISLGLDIGSKRMLSRYSLQRDFDINLMISSTHNINGIFASDFLPIQLLRRAGIQIIKNVSPLKKYVMSYASGYKY</sequence>
<dbReference type="RefSeq" id="WP_323732550.1">
    <property type="nucleotide sequence ID" value="NZ_CP110820.1"/>
</dbReference>
<evidence type="ECO:0000256" key="3">
    <source>
        <dbReference type="ARBA" id="ARBA00005349"/>
    </source>
</evidence>
<keyword evidence="4" id="KW-0285">Flavoprotein</keyword>
<proteinExistence type="inferred from homology"/>
<dbReference type="Proteomes" id="UP001327219">
    <property type="component" value="Chromosome"/>
</dbReference>